<accession>A0A7J6WJ37</accession>
<dbReference type="PANTHER" id="PTHR23024:SF577">
    <property type="entry name" value="CARBOXYLESTERASE 2-RELATED"/>
    <property type="match status" value="1"/>
</dbReference>
<evidence type="ECO:0000256" key="1">
    <source>
        <dbReference type="PROSITE-ProRule" id="PRU10038"/>
    </source>
</evidence>
<dbReference type="EMBL" id="JABWDY010015365">
    <property type="protein sequence ID" value="KAF5196907.1"/>
    <property type="molecule type" value="Genomic_DNA"/>
</dbReference>
<dbReference type="GO" id="GO:0016787">
    <property type="term" value="F:hydrolase activity"/>
    <property type="evidence" value="ECO:0007669"/>
    <property type="project" value="InterPro"/>
</dbReference>
<dbReference type="InterPro" id="IPR033140">
    <property type="entry name" value="Lipase_GDXG_put_SER_AS"/>
</dbReference>
<evidence type="ECO:0000313" key="4">
    <source>
        <dbReference type="Proteomes" id="UP000554482"/>
    </source>
</evidence>
<feature type="active site" evidence="1">
    <location>
        <position position="97"/>
    </location>
</feature>
<proteinExistence type="predicted"/>
<sequence>MHKEEDFGFVPSSKDVVVVSTAFNSRYHHYLSALAALANVVIVSVEYRLAPDHRLPIPYDDCWDAFQWVNSHSMGYGPEIWLSNYADFEKVFLAGDSAGANIAHNLAMKAGNMQVVGGVKILGVVLDQPYFLGEELTSSEIRYPDMYAIASAFWHYACPSDTGSKDGCCSTKPVLLGM</sequence>
<dbReference type="Pfam" id="PF07859">
    <property type="entry name" value="Abhydrolase_3"/>
    <property type="match status" value="1"/>
</dbReference>
<dbReference type="AlphaFoldDB" id="A0A7J6WJ37"/>
<dbReference type="OrthoDB" id="408631at2759"/>
<evidence type="ECO:0000313" key="3">
    <source>
        <dbReference type="EMBL" id="KAF5196907.1"/>
    </source>
</evidence>
<organism evidence="3 4">
    <name type="scientific">Thalictrum thalictroides</name>
    <name type="common">Rue-anemone</name>
    <name type="synonym">Anemone thalictroides</name>
    <dbReference type="NCBI Taxonomy" id="46969"/>
    <lineage>
        <taxon>Eukaryota</taxon>
        <taxon>Viridiplantae</taxon>
        <taxon>Streptophyta</taxon>
        <taxon>Embryophyta</taxon>
        <taxon>Tracheophyta</taxon>
        <taxon>Spermatophyta</taxon>
        <taxon>Magnoliopsida</taxon>
        <taxon>Ranunculales</taxon>
        <taxon>Ranunculaceae</taxon>
        <taxon>Thalictroideae</taxon>
        <taxon>Thalictrum</taxon>
    </lineage>
</organism>
<dbReference type="PANTHER" id="PTHR23024">
    <property type="entry name" value="ARYLACETAMIDE DEACETYLASE"/>
    <property type="match status" value="1"/>
</dbReference>
<dbReference type="Gene3D" id="3.40.50.1820">
    <property type="entry name" value="alpha/beta hydrolase"/>
    <property type="match status" value="1"/>
</dbReference>
<keyword evidence="4" id="KW-1185">Reference proteome</keyword>
<gene>
    <name evidence="3" type="ORF">FRX31_013504</name>
</gene>
<dbReference type="PROSITE" id="PS01174">
    <property type="entry name" value="LIPASE_GDXG_SER"/>
    <property type="match status" value="1"/>
</dbReference>
<dbReference type="Proteomes" id="UP000554482">
    <property type="component" value="Unassembled WGS sequence"/>
</dbReference>
<dbReference type="InterPro" id="IPR013094">
    <property type="entry name" value="AB_hydrolase_3"/>
</dbReference>
<dbReference type="SUPFAM" id="SSF53474">
    <property type="entry name" value="alpha/beta-Hydrolases"/>
    <property type="match status" value="1"/>
</dbReference>
<protein>
    <submittedName>
        <fullName evidence="3">Tuliposide B-converting enzyme 1, amyloplastic</fullName>
    </submittedName>
</protein>
<name>A0A7J6WJ37_THATH</name>
<reference evidence="3 4" key="1">
    <citation type="submission" date="2020-06" db="EMBL/GenBank/DDBJ databases">
        <title>Transcriptomic and genomic resources for Thalictrum thalictroides and T. hernandezii: Facilitating candidate gene discovery in an emerging model plant lineage.</title>
        <authorList>
            <person name="Arias T."/>
            <person name="Riano-Pachon D.M."/>
            <person name="Di Stilio V.S."/>
        </authorList>
    </citation>
    <scope>NUCLEOTIDE SEQUENCE [LARGE SCALE GENOMIC DNA]</scope>
    <source>
        <strain evidence="4">cv. WT478/WT964</strain>
        <tissue evidence="3">Leaves</tissue>
    </source>
</reference>
<dbReference type="InterPro" id="IPR029058">
    <property type="entry name" value="AB_hydrolase_fold"/>
</dbReference>
<feature type="domain" description="Alpha/beta hydrolase fold-3" evidence="2">
    <location>
        <begin position="24"/>
        <end position="141"/>
    </location>
</feature>
<dbReference type="InterPro" id="IPR050466">
    <property type="entry name" value="Carboxylest/Gibb_receptor"/>
</dbReference>
<comment type="caution">
    <text evidence="3">The sequence shown here is derived from an EMBL/GenBank/DDBJ whole genome shotgun (WGS) entry which is preliminary data.</text>
</comment>
<evidence type="ECO:0000259" key="2">
    <source>
        <dbReference type="Pfam" id="PF07859"/>
    </source>
</evidence>